<protein>
    <submittedName>
        <fullName evidence="1">Uncharacterized protein</fullName>
    </submittedName>
</protein>
<dbReference type="PROSITE" id="PS51257">
    <property type="entry name" value="PROKAR_LIPOPROTEIN"/>
    <property type="match status" value="1"/>
</dbReference>
<dbReference type="AlphaFoldDB" id="A0A2R3Z8A3"/>
<reference evidence="2" key="1">
    <citation type="submission" date="2018-03" db="EMBL/GenBank/DDBJ databases">
        <title>Gramella fulva sp. nov., isolated from a dry surface of tidal flat.</title>
        <authorList>
            <person name="Hwang S.H."/>
            <person name="Hwang W.M."/>
            <person name="Kang K."/>
            <person name="Ahn T.-Y."/>
        </authorList>
    </citation>
    <scope>NUCLEOTIDE SEQUENCE [LARGE SCALE GENOMIC DNA]</scope>
    <source>
        <strain evidence="2">SH35</strain>
    </source>
</reference>
<dbReference type="Proteomes" id="UP000241507">
    <property type="component" value="Chromosome"/>
</dbReference>
<name>A0A2R3Z8A3_9FLAO</name>
<dbReference type="RefSeq" id="WP_107013242.1">
    <property type="nucleotide sequence ID" value="NZ_CP028136.1"/>
</dbReference>
<evidence type="ECO:0000313" key="1">
    <source>
        <dbReference type="EMBL" id="AVR46469.1"/>
    </source>
</evidence>
<gene>
    <name evidence="1" type="ORF">C7S20_15025</name>
</gene>
<evidence type="ECO:0000313" key="2">
    <source>
        <dbReference type="Proteomes" id="UP000241507"/>
    </source>
</evidence>
<dbReference type="KEGG" id="grs:C7S20_15025"/>
<dbReference type="EMBL" id="CP028136">
    <property type="protein sequence ID" value="AVR46469.1"/>
    <property type="molecule type" value="Genomic_DNA"/>
</dbReference>
<proteinExistence type="predicted"/>
<sequence>MIIVKRIYIILTFLAAVSCSTNEEISVVDTDINFMPVEVYNNWNLSEIPSLKLLLTTLKNYPCSNYSIITEQTIDNDELIIRFQEIYAPGNCLTSIGPARSYIDLPENIHEVIFINGNETDKYSIEVGQEKIFIQPVENSFTHTLYNNTFRYPENSFAYVCGTNTDNTEVYEEFLNILKQNENFTEFEFQGEGRIPYPDSSSGHWVNHPSKFFKYSDYDEYKNIKGLLENFTSENIEENSGVTISIYGWDNISFHSWLNN</sequence>
<organism evidence="1 2">
    <name type="scientific">Christiangramia fulva</name>
    <dbReference type="NCBI Taxonomy" id="2126553"/>
    <lineage>
        <taxon>Bacteria</taxon>
        <taxon>Pseudomonadati</taxon>
        <taxon>Bacteroidota</taxon>
        <taxon>Flavobacteriia</taxon>
        <taxon>Flavobacteriales</taxon>
        <taxon>Flavobacteriaceae</taxon>
        <taxon>Christiangramia</taxon>
    </lineage>
</organism>
<keyword evidence="2" id="KW-1185">Reference proteome</keyword>
<accession>A0A2R3Z8A3</accession>